<feature type="compositionally biased region" description="Polar residues" evidence="1">
    <location>
        <begin position="1006"/>
        <end position="1024"/>
    </location>
</feature>
<feature type="region of interest" description="Disordered" evidence="1">
    <location>
        <begin position="369"/>
        <end position="388"/>
    </location>
</feature>
<feature type="compositionally biased region" description="Low complexity" evidence="1">
    <location>
        <begin position="1408"/>
        <end position="1420"/>
    </location>
</feature>
<sequence>MRIWTGECARDHYASRRSAVPFPVPLSPQRKHLHQSRDSLAIFDRMAGAKCLLKTPSNFQPSAMFEGSESVEVEGVSTESTMASSISACKKVLSSNSVLDSSEYWLRNEKALCRLGLMDDDSEGSCTVICFVNLDPQKTDCRDDRSIKKLASVSPDLPKLVELLTVHQPKENELLLLGGLEASDTCQTLPHSPSQVTVLLHICVCIRSTTQPSSIIFDINKFLIGLQWGKEQQLQQSRTAGQRVDDDTNRSISSIEDDFLTASEHLGDDSEDDGFRNEPESGDLAESLVEVAQKRCVRLACQRGQPSHHQNSEDAEIKREGHRRASLHTKESAGHYATNLAESVLQDAFIRLSQDETSFVSEAAVSVSFSSHPSNSTVPPKTRQPSQQRTCSFELPKIVIVQSPDSSDGAVEWPETQVSQVPDQDITPKGREVPENETQAHISHHNGGHPSKHVEMALACAASVIGTITTPQLTEQLAMESASEEDTEEELQEPEERGDYSFSSAMCGMAQVAGAVAAVELTEESGECVYSDADSAEAYTASRGLMSAAEASTAFTLHCSVAEGTSVEAFRANIAEVLHREAAEVLTQPQGYRSVAHLLEATHNKIVDGITCPKKSYTDEREMDDLINEVADSLFKHALEKAKKKKELEGTGKDAPNIQVFLQDSVNSLLFDILCLTQKKISHVSGCDQESSETQEGDTSSTATTKESKDPLGQPQYLVGHSQSTNSEYSGGVHYTDKRTIVPGLKERYVLEESDSIASSSLTHSKEQQQQSSCRQVQQSSGAIREPWSEIPIHSTEKRGRLVTSSESRQASLTPQSSLNSCSSLLYLRMDSESRTPITCYADDLATTVVSMATELAAICLENSTGKQPWFCALKGMSTEGPEAYLIPACRTVLRRKEGQSSNAASKKHRAPRLSEIKRKTEEQPELMERLVNRVVDESVNLDEPQDPFALFASEVTARIMNCPELNVVDTSKTGQTRSRLQCERWSRGKASSYESIPEEDADPSGTPNTLGPGSRLGQNLSRGSSISKQSSCESITDEFSRFMVNQMETEGRGFDLLLDYYAGKNASSILAAAVQQAASKKNGHLNVRTSSCLSKQSSTESITEEFYRFMLRDMDKENKECGIAKTKEWSNSLFPPSPRTPFCIRQSSVPDRRSSDSRLTVNSPIKANSFDGFARNVHGDTLNIFPTNSVSATGLCKSDSCLYQRGKTDQITDMLIHETWSSSIESLMRKNKIIADPEDSIELEAAGDSQPHVQQFANRLAADIVDIGRSALGGQQDVAGGASTSFQQPHMPVGERRRGFKQSHLSCGRSRSNQEQSVSGVVCGTGDSSAPRVRGPRDVPLIHIEGDQRDEETILNPERTGGGPQETPPDMSAMKRTDRATANGSSSERDRPAVAVAAIVKRDKRSMSASSEESMGSWSHITPEDDPHEETSSFIHLSEGPCCCNIHACYGSLLLDHNHRLSHLERPILLQQLFICNCQSEHTGLNGSYTVIFFISQQSAEVDNHVFLIGFLDCVFPQFQRVVHLMSQKSWRIADLFSAVLQFCKQQENEEEEGRSLSSLFDWLLETL</sequence>
<dbReference type="PANTHER" id="PTHR10226">
    <property type="entry name" value="A KINASE ANCHOR PROTEIN"/>
    <property type="match status" value="1"/>
</dbReference>
<dbReference type="GO" id="GO:0051018">
    <property type="term" value="F:protein kinase A binding"/>
    <property type="evidence" value="ECO:0007669"/>
    <property type="project" value="TreeGrafter"/>
</dbReference>
<accession>A0A4U5V0Z0</accession>
<feature type="region of interest" description="Disordered" evidence="1">
    <location>
        <begin position="1276"/>
        <end position="1433"/>
    </location>
</feature>
<evidence type="ECO:0000313" key="3">
    <source>
        <dbReference type="Proteomes" id="UP000298787"/>
    </source>
</evidence>
<feature type="compositionally biased region" description="Polar residues" evidence="1">
    <location>
        <begin position="1304"/>
        <end position="1320"/>
    </location>
</feature>
<dbReference type="PANTHER" id="PTHR10226:SF7">
    <property type="entry name" value="A-KINASE ANCHOR PROTEIN SPHKAP"/>
    <property type="match status" value="1"/>
</dbReference>
<feature type="compositionally biased region" description="Basic and acidic residues" evidence="1">
    <location>
        <begin position="1423"/>
        <end position="1432"/>
    </location>
</feature>
<evidence type="ECO:0000313" key="2">
    <source>
        <dbReference type="EMBL" id="TKS81189.1"/>
    </source>
</evidence>
<dbReference type="Proteomes" id="UP000298787">
    <property type="component" value="Chromosome 13"/>
</dbReference>
<dbReference type="GO" id="GO:0005739">
    <property type="term" value="C:mitochondrion"/>
    <property type="evidence" value="ECO:0007669"/>
    <property type="project" value="TreeGrafter"/>
</dbReference>
<dbReference type="STRING" id="240159.A0A4U5V0Z0"/>
<dbReference type="GO" id="GO:0016301">
    <property type="term" value="F:kinase activity"/>
    <property type="evidence" value="ECO:0007669"/>
    <property type="project" value="UniProtKB-KW"/>
</dbReference>
<keyword evidence="2" id="KW-0418">Kinase</keyword>
<feature type="compositionally biased region" description="Low complexity" evidence="1">
    <location>
        <begin position="369"/>
        <end position="378"/>
    </location>
</feature>
<feature type="region of interest" description="Disordered" evidence="1">
    <location>
        <begin position="476"/>
        <end position="497"/>
    </location>
</feature>
<feature type="region of interest" description="Disordered" evidence="1">
    <location>
        <begin position="990"/>
        <end position="1030"/>
    </location>
</feature>
<proteinExistence type="predicted"/>
<organism evidence="2 3">
    <name type="scientific">Collichthys lucidus</name>
    <name type="common">Big head croaker</name>
    <name type="synonym">Sciaena lucida</name>
    <dbReference type="NCBI Taxonomy" id="240159"/>
    <lineage>
        <taxon>Eukaryota</taxon>
        <taxon>Metazoa</taxon>
        <taxon>Chordata</taxon>
        <taxon>Craniata</taxon>
        <taxon>Vertebrata</taxon>
        <taxon>Euteleostomi</taxon>
        <taxon>Actinopterygii</taxon>
        <taxon>Neopterygii</taxon>
        <taxon>Teleostei</taxon>
        <taxon>Neoteleostei</taxon>
        <taxon>Acanthomorphata</taxon>
        <taxon>Eupercaria</taxon>
        <taxon>Sciaenidae</taxon>
        <taxon>Collichthys</taxon>
    </lineage>
</organism>
<keyword evidence="2" id="KW-0808">Transferase</keyword>
<feature type="compositionally biased region" description="Acidic residues" evidence="1">
    <location>
        <begin position="482"/>
        <end position="493"/>
    </location>
</feature>
<feature type="compositionally biased region" description="Low complexity" evidence="1">
    <location>
        <begin position="768"/>
        <end position="781"/>
    </location>
</feature>
<evidence type="ECO:0000256" key="1">
    <source>
        <dbReference type="SAM" id="MobiDB-lite"/>
    </source>
</evidence>
<feature type="region of interest" description="Disordered" evidence="1">
    <location>
        <begin position="760"/>
        <end position="817"/>
    </location>
</feature>
<keyword evidence="3" id="KW-1185">Reference proteome</keyword>
<dbReference type="EMBL" id="CM014090">
    <property type="protein sequence ID" value="TKS81189.1"/>
    <property type="molecule type" value="Genomic_DNA"/>
</dbReference>
<feature type="region of interest" description="Disordered" evidence="1">
    <location>
        <begin position="686"/>
        <end position="734"/>
    </location>
</feature>
<gene>
    <name evidence="2" type="ORF">D9C73_015293</name>
</gene>
<protein>
    <submittedName>
        <fullName evidence="2">A-kinase anchor protein SPHKAP SPHK1-interactor and AKAP domain-containing protein</fullName>
    </submittedName>
</protein>
<name>A0A4U5V0Z0_COLLU</name>
<dbReference type="InterPro" id="IPR008382">
    <property type="entry name" value="SPHK1-interactor_AKAP_110"/>
</dbReference>
<reference evidence="2 3" key="1">
    <citation type="submission" date="2019-01" db="EMBL/GenBank/DDBJ databases">
        <title>Genome Assembly of Collichthys lucidus.</title>
        <authorList>
            <person name="Cai M."/>
            <person name="Xiao S."/>
        </authorList>
    </citation>
    <scope>NUCLEOTIDE SEQUENCE [LARGE SCALE GENOMIC DNA]</scope>
    <source>
        <strain evidence="2">JT15FE1705JMU</strain>
        <tissue evidence="2">Muscle</tissue>
    </source>
</reference>